<evidence type="ECO:0000313" key="3">
    <source>
        <dbReference type="Proteomes" id="UP001054837"/>
    </source>
</evidence>
<organism evidence="2 3">
    <name type="scientific">Caerostris darwini</name>
    <dbReference type="NCBI Taxonomy" id="1538125"/>
    <lineage>
        <taxon>Eukaryota</taxon>
        <taxon>Metazoa</taxon>
        <taxon>Ecdysozoa</taxon>
        <taxon>Arthropoda</taxon>
        <taxon>Chelicerata</taxon>
        <taxon>Arachnida</taxon>
        <taxon>Araneae</taxon>
        <taxon>Araneomorphae</taxon>
        <taxon>Entelegynae</taxon>
        <taxon>Araneoidea</taxon>
        <taxon>Araneidae</taxon>
        <taxon>Caerostris</taxon>
    </lineage>
</organism>
<evidence type="ECO:0000313" key="2">
    <source>
        <dbReference type="EMBL" id="GIY18557.1"/>
    </source>
</evidence>
<accession>A0AAV4RDN4</accession>
<comment type="caution">
    <text evidence="2">The sequence shown here is derived from an EMBL/GenBank/DDBJ whole genome shotgun (WGS) entry which is preliminary data.</text>
</comment>
<gene>
    <name evidence="2" type="ORF">CDAR_14601</name>
</gene>
<evidence type="ECO:0000256" key="1">
    <source>
        <dbReference type="SAM" id="MobiDB-lite"/>
    </source>
</evidence>
<sequence length="101" mass="11542">MDLDLLTKRDKKINNSGPGASQHQHRSAVVSRLPRGLGVYFFFQKILPPFPPWRFSKTKLLTCSPITGHWDVTHRIQHGLLNKVCCKLKSTHWLPIVTGLE</sequence>
<name>A0AAV4RDN4_9ARAC</name>
<dbReference type="EMBL" id="BPLQ01005926">
    <property type="protein sequence ID" value="GIY18557.1"/>
    <property type="molecule type" value="Genomic_DNA"/>
</dbReference>
<dbReference type="Proteomes" id="UP001054837">
    <property type="component" value="Unassembled WGS sequence"/>
</dbReference>
<reference evidence="2 3" key="1">
    <citation type="submission" date="2021-06" db="EMBL/GenBank/DDBJ databases">
        <title>Caerostris darwini draft genome.</title>
        <authorList>
            <person name="Kono N."/>
            <person name="Arakawa K."/>
        </authorList>
    </citation>
    <scope>NUCLEOTIDE SEQUENCE [LARGE SCALE GENOMIC DNA]</scope>
</reference>
<dbReference type="AlphaFoldDB" id="A0AAV4RDN4"/>
<feature type="region of interest" description="Disordered" evidence="1">
    <location>
        <begin position="1"/>
        <end position="27"/>
    </location>
</feature>
<proteinExistence type="predicted"/>
<keyword evidence="3" id="KW-1185">Reference proteome</keyword>
<protein>
    <submittedName>
        <fullName evidence="2">Uncharacterized protein</fullName>
    </submittedName>
</protein>